<dbReference type="EMBL" id="CP002273">
    <property type="protein sequence ID" value="ADO38794.1"/>
    <property type="molecule type" value="Genomic_DNA"/>
</dbReference>
<name>E3GGI9_9FIRM</name>
<dbReference type="KEGG" id="elm:ELI_3847"/>
<dbReference type="AlphaFoldDB" id="E3GGI9"/>
<evidence type="ECO:0000313" key="2">
    <source>
        <dbReference type="EMBL" id="ADO38794.1"/>
    </source>
</evidence>
<reference key="1">
    <citation type="submission" date="2010-09" db="EMBL/GenBank/DDBJ databases">
        <authorList>
            <person name="Roh H."/>
            <person name="Ko H.-J."/>
            <person name="Kim D."/>
            <person name="Choi D.G."/>
            <person name="Park S."/>
            <person name="Kim S."/>
            <person name="Kim K.H."/>
            <person name="Chang I.S."/>
            <person name="Choi I.-G."/>
        </authorList>
    </citation>
    <scope>NUCLEOTIDE SEQUENCE</scope>
    <source>
        <strain>KIST612</strain>
    </source>
</reference>
<keyword evidence="3" id="KW-1185">Reference proteome</keyword>
<feature type="transmembrane region" description="Helical" evidence="1">
    <location>
        <begin position="25"/>
        <end position="49"/>
    </location>
</feature>
<proteinExistence type="predicted"/>
<dbReference type="HOGENOM" id="CLU_2953583_0_0_9"/>
<accession>E3GGI9</accession>
<keyword evidence="1" id="KW-0812">Transmembrane</keyword>
<keyword evidence="1" id="KW-1133">Transmembrane helix</keyword>
<dbReference type="Proteomes" id="UP000006873">
    <property type="component" value="Chromosome"/>
</dbReference>
<sequence length="59" mass="6930">MSADLAFVLEKDNIKLPRHIRKKNLIGINIIFLIILKEALPGIVMQNFIKLIHYNFRKI</sequence>
<keyword evidence="1" id="KW-0472">Membrane</keyword>
<evidence type="ECO:0000313" key="3">
    <source>
        <dbReference type="Proteomes" id="UP000006873"/>
    </source>
</evidence>
<protein>
    <submittedName>
        <fullName evidence="2">Uncharacterized protein</fullName>
    </submittedName>
</protein>
<evidence type="ECO:0000256" key="1">
    <source>
        <dbReference type="SAM" id="Phobius"/>
    </source>
</evidence>
<gene>
    <name evidence="2" type="ordered locus">ELI_3847</name>
</gene>
<organism evidence="2 3">
    <name type="scientific">Eubacterium callanderi</name>
    <dbReference type="NCBI Taxonomy" id="53442"/>
    <lineage>
        <taxon>Bacteria</taxon>
        <taxon>Bacillati</taxon>
        <taxon>Bacillota</taxon>
        <taxon>Clostridia</taxon>
        <taxon>Eubacteriales</taxon>
        <taxon>Eubacteriaceae</taxon>
        <taxon>Eubacterium</taxon>
    </lineage>
</organism>
<reference evidence="2 3" key="2">
    <citation type="journal article" date="2011" name="J. Bacteriol.">
        <title>Complete genome sequence of a carbon monoxide-utilizing acetogen, Eubacterium limosum KIST612.</title>
        <authorList>
            <person name="Roh H."/>
            <person name="Ko H.J."/>
            <person name="Kim D."/>
            <person name="Choi D.G."/>
            <person name="Park S."/>
            <person name="Kim S."/>
            <person name="Chang I.S."/>
            <person name="Choi I.G."/>
        </authorList>
    </citation>
    <scope>NUCLEOTIDE SEQUENCE [LARGE SCALE GENOMIC DNA]</scope>
    <source>
        <strain evidence="2 3">KIST612</strain>
    </source>
</reference>